<gene>
    <name evidence="1" type="ORF">J2739_005594</name>
</gene>
<reference evidence="1 2" key="1">
    <citation type="submission" date="2023-07" db="EMBL/GenBank/DDBJ databases">
        <title>Sorghum-associated microbial communities from plants grown in Nebraska, USA.</title>
        <authorList>
            <person name="Schachtman D."/>
        </authorList>
    </citation>
    <scope>NUCLEOTIDE SEQUENCE [LARGE SCALE GENOMIC DNA]</scope>
    <source>
        <strain evidence="1 2">DS1781</strain>
    </source>
</reference>
<evidence type="ECO:0000313" key="2">
    <source>
        <dbReference type="Proteomes" id="UP001184230"/>
    </source>
</evidence>
<dbReference type="Pfam" id="PF12244">
    <property type="entry name" value="DUF3606"/>
    <property type="match status" value="1"/>
</dbReference>
<dbReference type="Proteomes" id="UP001184230">
    <property type="component" value="Unassembled WGS sequence"/>
</dbReference>
<accession>A0ABU1NMV2</accession>
<protein>
    <recommendedName>
        <fullName evidence="3">DUF3606 domain-containing protein</fullName>
    </recommendedName>
</protein>
<dbReference type="InterPro" id="IPR022037">
    <property type="entry name" value="DUF3606"/>
</dbReference>
<dbReference type="EMBL" id="JAVDRF010000030">
    <property type="protein sequence ID" value="MDR6539787.1"/>
    <property type="molecule type" value="Genomic_DNA"/>
</dbReference>
<name>A0ABU1NMV2_9BURK</name>
<proteinExistence type="predicted"/>
<evidence type="ECO:0000313" key="1">
    <source>
        <dbReference type="EMBL" id="MDR6539787.1"/>
    </source>
</evidence>
<dbReference type="RefSeq" id="WP_309907763.1">
    <property type="nucleotide sequence ID" value="NZ_JAVDRF010000030.1"/>
</dbReference>
<keyword evidence="2" id="KW-1185">Reference proteome</keyword>
<comment type="caution">
    <text evidence="1">The sequence shown here is derived from an EMBL/GenBank/DDBJ whole genome shotgun (WGS) entry which is preliminary data.</text>
</comment>
<organism evidence="1 2">
    <name type="scientific">Variovorax soli</name>
    <dbReference type="NCBI Taxonomy" id="376815"/>
    <lineage>
        <taxon>Bacteria</taxon>
        <taxon>Pseudomonadati</taxon>
        <taxon>Pseudomonadota</taxon>
        <taxon>Betaproteobacteria</taxon>
        <taxon>Burkholderiales</taxon>
        <taxon>Comamonadaceae</taxon>
        <taxon>Variovorax</taxon>
    </lineage>
</organism>
<sequence length="59" mass="6529">MADDKTKVGGQDRARININEDYEVRDGCKSLGVTEDELRRAVAAVGDRADKVREHLGKT</sequence>
<evidence type="ECO:0008006" key="3">
    <source>
        <dbReference type="Google" id="ProtNLM"/>
    </source>
</evidence>